<dbReference type="EMBL" id="JXST01000002">
    <property type="protein sequence ID" value="KIU18550.1"/>
    <property type="molecule type" value="Genomic_DNA"/>
</dbReference>
<name>A0A0D1LCQ0_9MYCO</name>
<evidence type="ECO:0000313" key="6">
    <source>
        <dbReference type="Proteomes" id="UP000032221"/>
    </source>
</evidence>
<dbReference type="InterPro" id="IPR001296">
    <property type="entry name" value="Glyco_trans_1"/>
</dbReference>
<accession>A0A0D1LCQ0</accession>
<reference evidence="5 6" key="1">
    <citation type="submission" date="2015-01" db="EMBL/GenBank/DDBJ databases">
        <title>Genome sequence of Mycobacterium llatzerense and Mycobacterium immunogenum recovered from brain abscess.</title>
        <authorList>
            <person name="Greninger A.L."/>
            <person name="Langelier C."/>
            <person name="Cunningham G."/>
            <person name="Chiu C.Y."/>
            <person name="Miller S."/>
        </authorList>
    </citation>
    <scope>NUCLEOTIDE SEQUENCE [LARGE SCALE GENOMIC DNA]</scope>
    <source>
        <strain evidence="5 6">CLUC14</strain>
    </source>
</reference>
<dbReference type="GO" id="GO:0016757">
    <property type="term" value="F:glycosyltransferase activity"/>
    <property type="evidence" value="ECO:0007669"/>
    <property type="project" value="UniProtKB-KW"/>
</dbReference>
<protein>
    <submittedName>
        <fullName evidence="5">Glycosyl transferase family 1</fullName>
    </submittedName>
</protein>
<keyword evidence="2 5" id="KW-0808">Transferase</keyword>
<dbReference type="Proteomes" id="UP000032221">
    <property type="component" value="Unassembled WGS sequence"/>
</dbReference>
<gene>
    <name evidence="5" type="ORF">TL10_01565</name>
</gene>
<dbReference type="STRING" id="280871.TL10_01565"/>
<comment type="caution">
    <text evidence="5">The sequence shown here is derived from an EMBL/GenBank/DDBJ whole genome shotgun (WGS) entry which is preliminary data.</text>
</comment>
<dbReference type="Pfam" id="PF00534">
    <property type="entry name" value="Glycos_transf_1"/>
    <property type="match status" value="1"/>
</dbReference>
<dbReference type="PATRIC" id="fig|280871.6.peg.317"/>
<dbReference type="Gene3D" id="3.40.50.2000">
    <property type="entry name" value="Glycogen Phosphorylase B"/>
    <property type="match status" value="2"/>
</dbReference>
<dbReference type="InterPro" id="IPR028098">
    <property type="entry name" value="Glyco_trans_4-like_N"/>
</dbReference>
<evidence type="ECO:0000259" key="4">
    <source>
        <dbReference type="Pfam" id="PF13439"/>
    </source>
</evidence>
<dbReference type="PANTHER" id="PTHR12526">
    <property type="entry name" value="GLYCOSYLTRANSFERASE"/>
    <property type="match status" value="1"/>
</dbReference>
<sequence>MKSQASLQFSETSVLSHQSAGLPSFGILSTYPPTRCGLATFSAALSRGLAVNGADVSVVRVADGSSTSDARVVGELTNGSASSAAAAVDLLSQSDVAVIQHEYGIYGGPDGDEVVDIIGALQVPSIVVAHTIPKHPTRHQRSVLEAIVTLADQVVVLSDAASAQLRHGFDVERRKISTIPHGATVPVHGYTKRGGRPTLLTWGLLGPGKGVERVIDAMSGLHQLNSRPRYVVAGETHPKVIAADGEAYRDARIEQARCTGVADAVHFDAGYRDIPSLIALMLSAAVVVLPYDSTDQTTSGVLVDTIASGRPVVATAFPHAVELLSTGAGIVVAHDDPDALRTALRTVLTEPRLAGAMSAEARRLAPSMAWPIIARSYQALAQRILTKRPERTWLQ</sequence>
<dbReference type="SUPFAM" id="SSF53756">
    <property type="entry name" value="UDP-Glycosyltransferase/glycogen phosphorylase"/>
    <property type="match status" value="1"/>
</dbReference>
<evidence type="ECO:0000256" key="2">
    <source>
        <dbReference type="ARBA" id="ARBA00022679"/>
    </source>
</evidence>
<feature type="domain" description="Glycosyltransferase subfamily 4-like N-terminal" evidence="4">
    <location>
        <begin position="37"/>
        <end position="182"/>
    </location>
</feature>
<evidence type="ECO:0000313" key="5">
    <source>
        <dbReference type="EMBL" id="KIU18550.1"/>
    </source>
</evidence>
<keyword evidence="6" id="KW-1185">Reference proteome</keyword>
<keyword evidence="1" id="KW-0328">Glycosyltransferase</keyword>
<dbReference type="RefSeq" id="WP_043984230.1">
    <property type="nucleotide sequence ID" value="NZ_JXST01000002.1"/>
</dbReference>
<dbReference type="OrthoDB" id="9765330at2"/>
<dbReference type="AlphaFoldDB" id="A0A0D1LCQ0"/>
<proteinExistence type="predicted"/>
<evidence type="ECO:0000256" key="1">
    <source>
        <dbReference type="ARBA" id="ARBA00022676"/>
    </source>
</evidence>
<dbReference type="Pfam" id="PF13439">
    <property type="entry name" value="Glyco_transf_4"/>
    <property type="match status" value="1"/>
</dbReference>
<organism evidence="5 6">
    <name type="scientific">Mycolicibacterium llatzerense</name>
    <dbReference type="NCBI Taxonomy" id="280871"/>
    <lineage>
        <taxon>Bacteria</taxon>
        <taxon>Bacillati</taxon>
        <taxon>Actinomycetota</taxon>
        <taxon>Actinomycetes</taxon>
        <taxon>Mycobacteriales</taxon>
        <taxon>Mycobacteriaceae</taxon>
        <taxon>Mycolicibacterium</taxon>
    </lineage>
</organism>
<evidence type="ECO:0000259" key="3">
    <source>
        <dbReference type="Pfam" id="PF00534"/>
    </source>
</evidence>
<feature type="domain" description="Glycosyl transferase family 1" evidence="3">
    <location>
        <begin position="192"/>
        <end position="363"/>
    </location>
</feature>
<dbReference type="PANTHER" id="PTHR12526:SF572">
    <property type="entry name" value="BLL5144 PROTEIN"/>
    <property type="match status" value="1"/>
</dbReference>